<evidence type="ECO:0000313" key="1">
    <source>
        <dbReference type="EMBL" id="AMY12884.1"/>
    </source>
</evidence>
<evidence type="ECO:0000313" key="2">
    <source>
        <dbReference type="Proteomes" id="UP000076079"/>
    </source>
</evidence>
<dbReference type="Pfam" id="PF07927">
    <property type="entry name" value="HicA_toxin"/>
    <property type="match status" value="1"/>
</dbReference>
<evidence type="ECO:0008006" key="3">
    <source>
        <dbReference type="Google" id="ProtNLM"/>
    </source>
</evidence>
<reference evidence="1 2" key="1">
    <citation type="journal article" date="2016" name="Genome Announc.">
        <title>First Complete Genome Sequence of a Subdivision 6 Acidobacterium Strain.</title>
        <authorList>
            <person name="Huang S."/>
            <person name="Vieira S."/>
            <person name="Bunk B."/>
            <person name="Riedel T."/>
            <person name="Sproer C."/>
            <person name="Overmann J."/>
        </authorList>
    </citation>
    <scope>NUCLEOTIDE SEQUENCE [LARGE SCALE GENOMIC DNA]</scope>
    <source>
        <strain evidence="2">DSM 100886 HEG_-6_39</strain>
    </source>
</reference>
<organism evidence="1 2">
    <name type="scientific">Luteitalea pratensis</name>
    <dbReference type="NCBI Taxonomy" id="1855912"/>
    <lineage>
        <taxon>Bacteria</taxon>
        <taxon>Pseudomonadati</taxon>
        <taxon>Acidobacteriota</taxon>
        <taxon>Vicinamibacteria</taxon>
        <taxon>Vicinamibacterales</taxon>
        <taxon>Vicinamibacteraceae</taxon>
        <taxon>Luteitalea</taxon>
    </lineage>
</organism>
<dbReference type="STRING" id="1855912.LuPra_06168"/>
<dbReference type="KEGG" id="abac:LuPra_06168"/>
<keyword evidence="2" id="KW-1185">Reference proteome</keyword>
<reference evidence="2" key="2">
    <citation type="submission" date="2016-04" db="EMBL/GenBank/DDBJ databases">
        <title>First Complete Genome Sequence of a Subdivision 6 Acidobacterium.</title>
        <authorList>
            <person name="Huang S."/>
            <person name="Vieira S."/>
            <person name="Bunk B."/>
            <person name="Riedel T."/>
            <person name="Sproeer C."/>
            <person name="Overmann J."/>
        </authorList>
    </citation>
    <scope>NUCLEOTIDE SEQUENCE [LARGE SCALE GENOMIC DNA]</scope>
    <source>
        <strain evidence="2">DSM 100886 HEG_-6_39</strain>
    </source>
</reference>
<dbReference type="EMBL" id="CP015136">
    <property type="protein sequence ID" value="AMY12884.1"/>
    <property type="molecule type" value="Genomic_DNA"/>
</dbReference>
<dbReference type="AlphaFoldDB" id="A0A143PYI2"/>
<sequence length="98" mass="11188">MLGLGNGLCSVRRHVGRIRRTWERVINGEADANLDFDDVITLLMALGFRQRVRGSHHALMRPKLDRPLTLQRAGNKAKPYQVRQVRAVILAYNLDLEV</sequence>
<dbReference type="GO" id="GO:0003729">
    <property type="term" value="F:mRNA binding"/>
    <property type="evidence" value="ECO:0007669"/>
    <property type="project" value="InterPro"/>
</dbReference>
<name>A0A143PYI2_LUTPR</name>
<dbReference type="SUPFAM" id="SSF54786">
    <property type="entry name" value="YcfA/nrd intein domain"/>
    <property type="match status" value="1"/>
</dbReference>
<gene>
    <name evidence="1" type="ORF">LuPra_06168</name>
</gene>
<accession>A0A143PYI2</accession>
<dbReference type="PATRIC" id="fig|1813736.3.peg.6477"/>
<proteinExistence type="predicted"/>
<dbReference type="InterPro" id="IPR012933">
    <property type="entry name" value="HicA_mRNA_interferase"/>
</dbReference>
<dbReference type="Proteomes" id="UP000076079">
    <property type="component" value="Chromosome"/>
</dbReference>
<protein>
    <recommendedName>
        <fullName evidence="3">YcfA-like protein</fullName>
    </recommendedName>
</protein>